<feature type="compositionally biased region" description="Low complexity" evidence="1">
    <location>
        <begin position="84"/>
        <end position="94"/>
    </location>
</feature>
<feature type="compositionally biased region" description="Polar residues" evidence="1">
    <location>
        <begin position="41"/>
        <end position="51"/>
    </location>
</feature>
<reference evidence="2 3" key="1">
    <citation type="journal article" date="2008" name="Nature">
        <title>The genome of Laccaria bicolor provides insights into mycorrhizal symbiosis.</title>
        <authorList>
            <person name="Martin F."/>
            <person name="Aerts A."/>
            <person name="Ahren D."/>
            <person name="Brun A."/>
            <person name="Danchin E.G.J."/>
            <person name="Duchaussoy F."/>
            <person name="Gibon J."/>
            <person name="Kohler A."/>
            <person name="Lindquist E."/>
            <person name="Pereda V."/>
            <person name="Salamov A."/>
            <person name="Shapiro H.J."/>
            <person name="Wuyts J."/>
            <person name="Blaudez D."/>
            <person name="Buee M."/>
            <person name="Brokstein P."/>
            <person name="Canbaeck B."/>
            <person name="Cohen D."/>
            <person name="Courty P.E."/>
            <person name="Coutinho P.M."/>
            <person name="Delaruelle C."/>
            <person name="Detter J.C."/>
            <person name="Deveau A."/>
            <person name="DiFazio S."/>
            <person name="Duplessis S."/>
            <person name="Fraissinet-Tachet L."/>
            <person name="Lucic E."/>
            <person name="Frey-Klett P."/>
            <person name="Fourrey C."/>
            <person name="Feussner I."/>
            <person name="Gay G."/>
            <person name="Grimwood J."/>
            <person name="Hoegger P.J."/>
            <person name="Jain P."/>
            <person name="Kilaru S."/>
            <person name="Labbe J."/>
            <person name="Lin Y.C."/>
            <person name="Legue V."/>
            <person name="Le Tacon F."/>
            <person name="Marmeisse R."/>
            <person name="Melayah D."/>
            <person name="Montanini B."/>
            <person name="Muratet M."/>
            <person name="Nehls U."/>
            <person name="Niculita-Hirzel H."/>
            <person name="Oudot-Le Secq M.P."/>
            <person name="Peter M."/>
            <person name="Quesneville H."/>
            <person name="Rajashekar B."/>
            <person name="Reich M."/>
            <person name="Rouhier N."/>
            <person name="Schmutz J."/>
            <person name="Yin T."/>
            <person name="Chalot M."/>
            <person name="Henrissat B."/>
            <person name="Kuees U."/>
            <person name="Lucas S."/>
            <person name="Van de Peer Y."/>
            <person name="Podila G.K."/>
            <person name="Polle A."/>
            <person name="Pukkila P.J."/>
            <person name="Richardson P.M."/>
            <person name="Rouze P."/>
            <person name="Sanders I.R."/>
            <person name="Stajich J.E."/>
            <person name="Tunlid A."/>
            <person name="Tuskan G."/>
            <person name="Grigoriev I.V."/>
        </authorList>
    </citation>
    <scope>NUCLEOTIDE SEQUENCE [LARGE SCALE GENOMIC DNA]</scope>
    <source>
        <strain evidence="3">S238N-H82 / ATCC MYA-4686</strain>
    </source>
</reference>
<protein>
    <submittedName>
        <fullName evidence="2">Predicted protein</fullName>
    </submittedName>
</protein>
<dbReference type="GeneID" id="6075132"/>
<dbReference type="EMBL" id="DS547098">
    <property type="protein sequence ID" value="EDR09770.1"/>
    <property type="molecule type" value="Genomic_DNA"/>
</dbReference>
<name>B0D5H5_LACBS</name>
<proteinExistence type="predicted"/>
<accession>B0D5H5</accession>
<evidence type="ECO:0000313" key="2">
    <source>
        <dbReference type="EMBL" id="EDR09770.1"/>
    </source>
</evidence>
<dbReference type="Proteomes" id="UP000001194">
    <property type="component" value="Unassembled WGS sequence"/>
</dbReference>
<dbReference type="InParanoid" id="B0D5H5"/>
<evidence type="ECO:0000313" key="3">
    <source>
        <dbReference type="Proteomes" id="UP000001194"/>
    </source>
</evidence>
<feature type="region of interest" description="Disordered" evidence="1">
    <location>
        <begin position="32"/>
        <end position="282"/>
    </location>
</feature>
<organism evidence="3">
    <name type="scientific">Laccaria bicolor (strain S238N-H82 / ATCC MYA-4686)</name>
    <name type="common">Bicoloured deceiver</name>
    <name type="synonym">Laccaria laccata var. bicolor</name>
    <dbReference type="NCBI Taxonomy" id="486041"/>
    <lineage>
        <taxon>Eukaryota</taxon>
        <taxon>Fungi</taxon>
        <taxon>Dikarya</taxon>
        <taxon>Basidiomycota</taxon>
        <taxon>Agaricomycotina</taxon>
        <taxon>Agaricomycetes</taxon>
        <taxon>Agaricomycetidae</taxon>
        <taxon>Agaricales</taxon>
        <taxon>Agaricineae</taxon>
        <taxon>Hydnangiaceae</taxon>
        <taxon>Laccaria</taxon>
    </lineage>
</organism>
<keyword evidence="3" id="KW-1185">Reference proteome</keyword>
<sequence>MTEYDYSPEAYEQHLATQLRISRWAEANSQYPAKNPFATPVASSVATSRPSTPHRYQRHLGLEASLPHGSPSIHSSDSRHTKNSRSTPHTPSSRSRSRSRAHAPHVESTPPPVPQKDSKTNLALKYRRQTPYYPDHPVPANATSHAPSSATQVAAEGQELGYIPSQPTLPEAPEANKYSRSHGAQSHSSSLSRSNLRRMQSQPFPSNDQGLPPIANIPYPPPYTETSTSWYRPRTKSQPDHLAKGKSQGSYPASPKLDLSGYTSPATYDPAGKPLASSPYTQMNPQGSYPVLPFQTNGYPCPTSLDMSAAVPGYTTVYPDPTRSTRIKSSSKHSTVVPINGGKDGYVVLPASRTRARVYINPPTEQKQELPLYQDEKQAHMYRMAPEVFEDNQVKPKKSKGLLGRLRGGFSSCADLSGKN</sequence>
<dbReference type="AlphaFoldDB" id="B0D5H5"/>
<dbReference type="KEGG" id="lbc:LACBIDRAFT_293679"/>
<gene>
    <name evidence="2" type="ORF">LACBIDRAFT_293679</name>
</gene>
<feature type="compositionally biased region" description="Polar residues" evidence="1">
    <location>
        <begin position="141"/>
        <end position="152"/>
    </location>
</feature>
<dbReference type="OrthoDB" id="2976199at2759"/>
<dbReference type="HOGENOM" id="CLU_655628_0_0_1"/>
<dbReference type="RefSeq" id="XP_001879155.1">
    <property type="nucleotide sequence ID" value="XM_001879120.1"/>
</dbReference>
<feature type="compositionally biased region" description="Low complexity" evidence="1">
    <location>
        <begin position="181"/>
        <end position="201"/>
    </location>
</feature>
<evidence type="ECO:0000256" key="1">
    <source>
        <dbReference type="SAM" id="MobiDB-lite"/>
    </source>
</evidence>